<name>A0A7J5Y022_DISMA</name>
<evidence type="ECO:0000313" key="2">
    <source>
        <dbReference type="Proteomes" id="UP000518266"/>
    </source>
</evidence>
<proteinExistence type="predicted"/>
<reference evidence="1 2" key="1">
    <citation type="submission" date="2020-03" db="EMBL/GenBank/DDBJ databases">
        <title>Dissostichus mawsoni Genome sequencing and assembly.</title>
        <authorList>
            <person name="Park H."/>
        </authorList>
    </citation>
    <scope>NUCLEOTIDE SEQUENCE [LARGE SCALE GENOMIC DNA]</scope>
    <source>
        <strain evidence="1">DM0001</strain>
        <tissue evidence="1">Muscle</tissue>
    </source>
</reference>
<evidence type="ECO:0000313" key="1">
    <source>
        <dbReference type="EMBL" id="KAF3842734.1"/>
    </source>
</evidence>
<dbReference type="Proteomes" id="UP000518266">
    <property type="component" value="Unassembled WGS sequence"/>
</dbReference>
<dbReference type="PROSITE" id="PS51257">
    <property type="entry name" value="PROKAR_LIPOPROTEIN"/>
    <property type="match status" value="1"/>
</dbReference>
<dbReference type="EMBL" id="JAAKFY010000018">
    <property type="protein sequence ID" value="KAF3842734.1"/>
    <property type="molecule type" value="Genomic_DNA"/>
</dbReference>
<dbReference type="PANTHER" id="PTHR16155:SF20">
    <property type="entry name" value="STERILE ALPHA MOTIF DOMAIN-CONTAINING PROTEIN 9-LIKE"/>
    <property type="match status" value="1"/>
</dbReference>
<dbReference type="AlphaFoldDB" id="A0A7J5Y022"/>
<accession>A0A7J5Y022</accession>
<organism evidence="1 2">
    <name type="scientific">Dissostichus mawsoni</name>
    <name type="common">Antarctic cod</name>
    <dbReference type="NCBI Taxonomy" id="36200"/>
    <lineage>
        <taxon>Eukaryota</taxon>
        <taxon>Metazoa</taxon>
        <taxon>Chordata</taxon>
        <taxon>Craniata</taxon>
        <taxon>Vertebrata</taxon>
        <taxon>Euteleostomi</taxon>
        <taxon>Actinopterygii</taxon>
        <taxon>Neopterygii</taxon>
        <taxon>Teleostei</taxon>
        <taxon>Neoteleostei</taxon>
        <taxon>Acanthomorphata</taxon>
        <taxon>Eupercaria</taxon>
        <taxon>Perciformes</taxon>
        <taxon>Notothenioidei</taxon>
        <taxon>Nototheniidae</taxon>
        <taxon>Dissostichus</taxon>
    </lineage>
</organism>
<gene>
    <name evidence="1" type="ORF">F7725_001583</name>
</gene>
<comment type="caution">
    <text evidence="1">The sequence shown here is derived from an EMBL/GenBank/DDBJ whole genome shotgun (WGS) entry which is preliminary data.</text>
</comment>
<dbReference type="OrthoDB" id="8940819at2759"/>
<dbReference type="GO" id="GO:0005737">
    <property type="term" value="C:cytoplasm"/>
    <property type="evidence" value="ECO:0007669"/>
    <property type="project" value="TreeGrafter"/>
</dbReference>
<protein>
    <submittedName>
        <fullName evidence="1">Uncharacterized protein</fullName>
    </submittedName>
</protein>
<dbReference type="PANTHER" id="PTHR16155">
    <property type="entry name" value="DED DOMAIN-CONTAINING PROTEIN"/>
    <property type="match status" value="1"/>
</dbReference>
<keyword evidence="2" id="KW-1185">Reference proteome</keyword>
<sequence length="191" mass="22153">MRSFPTVRERINFIYVNVVLSCIKLESKYILPYQKLLDLLYQVMREQIPISETLSLYFIAVQCNLQNVLPISLGMCISQMRTSYHTEMKEVYNGKRPIVHFFLGRKQGYERLVHLGEITKCIKAGQEEFAVKWENGKIWKEKEVETRLCRVTGEIEVTPMFRSQLCAHAEGSTVSFFTGFSMRGPVALDIN</sequence>